<dbReference type="InterPro" id="IPR041492">
    <property type="entry name" value="HAD_2"/>
</dbReference>
<dbReference type="InterPro" id="IPR006439">
    <property type="entry name" value="HAD-SF_hydro_IA"/>
</dbReference>
<dbReference type="Gene3D" id="1.10.150.240">
    <property type="entry name" value="Putative phosphatase, domain 2"/>
    <property type="match status" value="1"/>
</dbReference>
<dbReference type="NCBIfam" id="TIGR01549">
    <property type="entry name" value="HAD-SF-IA-v1"/>
    <property type="match status" value="1"/>
</dbReference>
<sequence>MQKEDEGLRECLAQCRLLAFDVDGTLTDSIKQIILCFQRTFEHAHLPIPDEDAIKGTIGMSLHLGVQSLLPDPTDERLGAEVTQLYRDTFAVSKDIHGTNLFPDVLETLRQLKARGYILAIASGKSKVGVQRVFNDIPEFNELFSLVCTGDMSESKPSPAMMQYIAAKAEVPMDQIMGVGDALLDIQMFRNARCHELGVFSGVCDYYALEDAQSEFILPKVTDLRAYL</sequence>
<organism evidence="1 2">
    <name type="scientific">Candidatus Anaerobiospirillum pullistercoris</name>
    <dbReference type="NCBI Taxonomy" id="2838452"/>
    <lineage>
        <taxon>Bacteria</taxon>
        <taxon>Pseudomonadati</taxon>
        <taxon>Pseudomonadota</taxon>
        <taxon>Gammaproteobacteria</taxon>
        <taxon>Aeromonadales</taxon>
        <taxon>Succinivibrionaceae</taxon>
        <taxon>Anaerobiospirillum</taxon>
    </lineage>
</organism>
<gene>
    <name evidence="1" type="ORF">H9850_03390</name>
</gene>
<dbReference type="Proteomes" id="UP000886829">
    <property type="component" value="Unassembled WGS sequence"/>
</dbReference>
<protein>
    <submittedName>
        <fullName evidence="1">HAD-IA family hydrolase</fullName>
    </submittedName>
</protein>
<proteinExistence type="predicted"/>
<reference evidence="1" key="2">
    <citation type="submission" date="2021-04" db="EMBL/GenBank/DDBJ databases">
        <authorList>
            <person name="Gilroy R."/>
        </authorList>
    </citation>
    <scope>NUCLEOTIDE SEQUENCE</scope>
    <source>
        <strain evidence="1">USASDec5-558</strain>
    </source>
</reference>
<dbReference type="Gene3D" id="3.40.50.1000">
    <property type="entry name" value="HAD superfamily/HAD-like"/>
    <property type="match status" value="1"/>
</dbReference>
<dbReference type="GO" id="GO:0005829">
    <property type="term" value="C:cytosol"/>
    <property type="evidence" value="ECO:0007669"/>
    <property type="project" value="TreeGrafter"/>
</dbReference>
<dbReference type="InterPro" id="IPR050155">
    <property type="entry name" value="HAD-like_hydrolase_sf"/>
</dbReference>
<dbReference type="InterPro" id="IPR036412">
    <property type="entry name" value="HAD-like_sf"/>
</dbReference>
<keyword evidence="1" id="KW-0378">Hydrolase</keyword>
<dbReference type="PANTHER" id="PTHR43434">
    <property type="entry name" value="PHOSPHOGLYCOLATE PHOSPHATASE"/>
    <property type="match status" value="1"/>
</dbReference>
<dbReference type="SUPFAM" id="SSF56784">
    <property type="entry name" value="HAD-like"/>
    <property type="match status" value="1"/>
</dbReference>
<dbReference type="EMBL" id="DXEV01000067">
    <property type="protein sequence ID" value="HIX56499.1"/>
    <property type="molecule type" value="Genomic_DNA"/>
</dbReference>
<dbReference type="SFLD" id="SFLDG01129">
    <property type="entry name" value="C1.5:_HAD__Beta-PGM__Phosphata"/>
    <property type="match status" value="1"/>
</dbReference>
<comment type="caution">
    <text evidence="1">The sequence shown here is derived from an EMBL/GenBank/DDBJ whole genome shotgun (WGS) entry which is preliminary data.</text>
</comment>
<accession>A0A9D2B113</accession>
<evidence type="ECO:0000313" key="2">
    <source>
        <dbReference type="Proteomes" id="UP000886829"/>
    </source>
</evidence>
<dbReference type="AlphaFoldDB" id="A0A9D2B113"/>
<dbReference type="PANTHER" id="PTHR43434:SF24">
    <property type="entry name" value="HYDROLASE-RELATED"/>
    <property type="match status" value="1"/>
</dbReference>
<dbReference type="SFLD" id="SFLDS00003">
    <property type="entry name" value="Haloacid_Dehalogenase"/>
    <property type="match status" value="1"/>
</dbReference>
<dbReference type="GO" id="GO:0008967">
    <property type="term" value="F:phosphoglycolate phosphatase activity"/>
    <property type="evidence" value="ECO:0007669"/>
    <property type="project" value="TreeGrafter"/>
</dbReference>
<name>A0A9D2B113_9GAMM</name>
<dbReference type="InterPro" id="IPR023214">
    <property type="entry name" value="HAD_sf"/>
</dbReference>
<reference evidence="1" key="1">
    <citation type="journal article" date="2021" name="PeerJ">
        <title>Extensive microbial diversity within the chicken gut microbiome revealed by metagenomics and culture.</title>
        <authorList>
            <person name="Gilroy R."/>
            <person name="Ravi A."/>
            <person name="Getino M."/>
            <person name="Pursley I."/>
            <person name="Horton D.L."/>
            <person name="Alikhan N.F."/>
            <person name="Baker D."/>
            <person name="Gharbi K."/>
            <person name="Hall N."/>
            <person name="Watson M."/>
            <person name="Adriaenssens E.M."/>
            <person name="Foster-Nyarko E."/>
            <person name="Jarju S."/>
            <person name="Secka A."/>
            <person name="Antonio M."/>
            <person name="Oren A."/>
            <person name="Chaudhuri R.R."/>
            <person name="La Ragione R."/>
            <person name="Hildebrand F."/>
            <person name="Pallen M.J."/>
        </authorList>
    </citation>
    <scope>NUCLEOTIDE SEQUENCE</scope>
    <source>
        <strain evidence="1">USASDec5-558</strain>
    </source>
</reference>
<dbReference type="Pfam" id="PF13419">
    <property type="entry name" value="HAD_2"/>
    <property type="match status" value="1"/>
</dbReference>
<dbReference type="GO" id="GO:0006281">
    <property type="term" value="P:DNA repair"/>
    <property type="evidence" value="ECO:0007669"/>
    <property type="project" value="TreeGrafter"/>
</dbReference>
<dbReference type="InterPro" id="IPR023198">
    <property type="entry name" value="PGP-like_dom2"/>
</dbReference>
<evidence type="ECO:0000313" key="1">
    <source>
        <dbReference type="EMBL" id="HIX56499.1"/>
    </source>
</evidence>